<comment type="caution">
    <text evidence="25">The sequence shown here is derived from an EMBL/GenBank/DDBJ whole genome shotgun (WGS) entry which is preliminary data.</text>
</comment>
<comment type="subcellular location">
    <subcellularLocation>
        <location evidence="2">Nucleus membrane</location>
    </subcellularLocation>
    <subcellularLocation>
        <location evidence="3">Nucleus</location>
        <location evidence="3">Nuclear pore complex</location>
    </subcellularLocation>
</comment>
<protein>
    <recommendedName>
        <fullName evidence="17">Nuclear pore complex protein Nup153</fullName>
    </recommendedName>
    <alternativeName>
        <fullName evidence="19">153 kDa nucleoporin</fullName>
    </alternativeName>
    <alternativeName>
        <fullName evidence="18">Nucleoporin Nup153</fullName>
    </alternativeName>
</protein>
<dbReference type="SUPFAM" id="SSF50729">
    <property type="entry name" value="PH domain-like"/>
    <property type="match status" value="1"/>
</dbReference>
<dbReference type="Pfam" id="PF00638">
    <property type="entry name" value="Ran_BP1"/>
    <property type="match status" value="2"/>
</dbReference>
<dbReference type="PANTHER" id="PTHR23138:SF87">
    <property type="entry name" value="E3 SUMO-PROTEIN LIGASE RANBP2"/>
    <property type="match status" value="1"/>
</dbReference>
<feature type="compositionally biased region" description="Polar residues" evidence="22">
    <location>
        <begin position="851"/>
        <end position="861"/>
    </location>
</feature>
<evidence type="ECO:0000256" key="13">
    <source>
        <dbReference type="ARBA" id="ARBA00023132"/>
    </source>
</evidence>
<feature type="compositionally biased region" description="Basic and acidic residues" evidence="22">
    <location>
        <begin position="590"/>
        <end position="601"/>
    </location>
</feature>
<keyword evidence="4" id="KW-0813">Transport</keyword>
<comment type="similarity">
    <text evidence="16">Belongs to the NUP153 family.</text>
</comment>
<dbReference type="GO" id="GO:0005643">
    <property type="term" value="C:nuclear pore"/>
    <property type="evidence" value="ECO:0007669"/>
    <property type="project" value="UniProtKB-SubCell"/>
</dbReference>
<keyword evidence="15" id="KW-0539">Nucleus</keyword>
<evidence type="ECO:0000256" key="17">
    <source>
        <dbReference type="ARBA" id="ARBA00068609"/>
    </source>
</evidence>
<evidence type="ECO:0000256" key="16">
    <source>
        <dbReference type="ARBA" id="ARBA00060842"/>
    </source>
</evidence>
<dbReference type="InterPro" id="IPR036443">
    <property type="entry name" value="Znf_RanBP2_sf"/>
</dbReference>
<gene>
    <name evidence="25" type="ORF">NP493_920g00059</name>
</gene>
<dbReference type="PROSITE" id="PS50199">
    <property type="entry name" value="ZF_RANBP2_2"/>
    <property type="match status" value="1"/>
</dbReference>
<evidence type="ECO:0000256" key="21">
    <source>
        <dbReference type="SAM" id="Coils"/>
    </source>
</evidence>
<evidence type="ECO:0000256" key="1">
    <source>
        <dbReference type="ARBA" id="ARBA00001947"/>
    </source>
</evidence>
<evidence type="ECO:0000313" key="25">
    <source>
        <dbReference type="EMBL" id="KAK2172912.1"/>
    </source>
</evidence>
<evidence type="ECO:0000256" key="5">
    <source>
        <dbReference type="ARBA" id="ARBA00022723"/>
    </source>
</evidence>
<keyword evidence="21" id="KW-0175">Coiled coil</keyword>
<evidence type="ECO:0000256" key="12">
    <source>
        <dbReference type="ARBA" id="ARBA00023125"/>
    </source>
</evidence>
<dbReference type="FunFam" id="4.10.1060.10:FF:000001">
    <property type="entry name" value="Nuclear pore complex protein Nup153"/>
    <property type="match status" value="1"/>
</dbReference>
<evidence type="ECO:0000256" key="11">
    <source>
        <dbReference type="ARBA" id="ARBA00023010"/>
    </source>
</evidence>
<keyword evidence="26" id="KW-1185">Reference proteome</keyword>
<evidence type="ECO:0000256" key="2">
    <source>
        <dbReference type="ARBA" id="ARBA00004126"/>
    </source>
</evidence>
<feature type="region of interest" description="Disordered" evidence="22">
    <location>
        <begin position="590"/>
        <end position="642"/>
    </location>
</feature>
<dbReference type="SMART" id="SM00160">
    <property type="entry name" value="RanBD"/>
    <property type="match status" value="1"/>
</dbReference>
<evidence type="ECO:0000256" key="20">
    <source>
        <dbReference type="PROSITE-ProRule" id="PRU00322"/>
    </source>
</evidence>
<dbReference type="GO" id="GO:0031965">
    <property type="term" value="C:nuclear membrane"/>
    <property type="evidence" value="ECO:0007669"/>
    <property type="project" value="UniProtKB-SubCell"/>
</dbReference>
<feature type="compositionally biased region" description="Polar residues" evidence="22">
    <location>
        <begin position="1261"/>
        <end position="1279"/>
    </location>
</feature>
<evidence type="ECO:0000259" key="24">
    <source>
        <dbReference type="PROSITE" id="PS50199"/>
    </source>
</evidence>
<keyword evidence="5" id="KW-0479">Metal-binding</keyword>
<evidence type="ECO:0000256" key="6">
    <source>
        <dbReference type="ARBA" id="ARBA00022737"/>
    </source>
</evidence>
<organism evidence="25 26">
    <name type="scientific">Ridgeia piscesae</name>
    <name type="common">Tubeworm</name>
    <dbReference type="NCBI Taxonomy" id="27915"/>
    <lineage>
        <taxon>Eukaryota</taxon>
        <taxon>Metazoa</taxon>
        <taxon>Spiralia</taxon>
        <taxon>Lophotrochozoa</taxon>
        <taxon>Annelida</taxon>
        <taxon>Polychaeta</taxon>
        <taxon>Sedentaria</taxon>
        <taxon>Canalipalpata</taxon>
        <taxon>Sabellida</taxon>
        <taxon>Siboglinidae</taxon>
        <taxon>Ridgeia</taxon>
    </lineage>
</organism>
<feature type="compositionally biased region" description="Polar residues" evidence="22">
    <location>
        <begin position="910"/>
        <end position="929"/>
    </location>
</feature>
<keyword evidence="12" id="KW-0238">DNA-binding</keyword>
<feature type="region of interest" description="Disordered" evidence="22">
    <location>
        <begin position="1233"/>
        <end position="1279"/>
    </location>
</feature>
<evidence type="ECO:0000313" key="26">
    <source>
        <dbReference type="Proteomes" id="UP001209878"/>
    </source>
</evidence>
<dbReference type="InterPro" id="IPR011993">
    <property type="entry name" value="PH-like_dom_sf"/>
</dbReference>
<accession>A0AAD9NJS0</accession>
<feature type="compositionally biased region" description="Low complexity" evidence="22">
    <location>
        <begin position="1250"/>
        <end position="1260"/>
    </location>
</feature>
<evidence type="ECO:0000256" key="4">
    <source>
        <dbReference type="ARBA" id="ARBA00022448"/>
    </source>
</evidence>
<dbReference type="SUPFAM" id="SSF90209">
    <property type="entry name" value="Ran binding protein zinc finger-like"/>
    <property type="match status" value="1"/>
</dbReference>
<dbReference type="Proteomes" id="UP001209878">
    <property type="component" value="Unassembled WGS sequence"/>
</dbReference>
<feature type="region of interest" description="Disordered" evidence="22">
    <location>
        <begin position="851"/>
        <end position="877"/>
    </location>
</feature>
<evidence type="ECO:0000256" key="19">
    <source>
        <dbReference type="ARBA" id="ARBA00079437"/>
    </source>
</evidence>
<dbReference type="GO" id="GO:0008270">
    <property type="term" value="F:zinc ion binding"/>
    <property type="evidence" value="ECO:0007669"/>
    <property type="project" value="UniProtKB-KW"/>
</dbReference>
<proteinExistence type="inferred from homology"/>
<evidence type="ECO:0000256" key="10">
    <source>
        <dbReference type="ARBA" id="ARBA00022927"/>
    </source>
</evidence>
<dbReference type="GO" id="GO:0051028">
    <property type="term" value="P:mRNA transport"/>
    <property type="evidence" value="ECO:0007669"/>
    <property type="project" value="UniProtKB-KW"/>
</dbReference>
<dbReference type="AlphaFoldDB" id="A0AAD9NJS0"/>
<evidence type="ECO:0000256" key="15">
    <source>
        <dbReference type="ARBA" id="ARBA00023242"/>
    </source>
</evidence>
<evidence type="ECO:0000256" key="14">
    <source>
        <dbReference type="ARBA" id="ARBA00023136"/>
    </source>
</evidence>
<dbReference type="GO" id="GO:0005096">
    <property type="term" value="F:GTPase activator activity"/>
    <property type="evidence" value="ECO:0007669"/>
    <property type="project" value="TreeGrafter"/>
</dbReference>
<keyword evidence="7 20" id="KW-0863">Zinc-finger</keyword>
<evidence type="ECO:0000256" key="8">
    <source>
        <dbReference type="ARBA" id="ARBA00022816"/>
    </source>
</evidence>
<feature type="domain" description="RanBD1" evidence="23">
    <location>
        <begin position="962"/>
        <end position="1119"/>
    </location>
</feature>
<feature type="region of interest" description="Disordered" evidence="22">
    <location>
        <begin position="901"/>
        <end position="946"/>
    </location>
</feature>
<evidence type="ECO:0000256" key="22">
    <source>
        <dbReference type="SAM" id="MobiDB-lite"/>
    </source>
</evidence>
<name>A0AAD9NJS0_RIDPI</name>
<dbReference type="InterPro" id="IPR045255">
    <property type="entry name" value="RanBP1-like"/>
</dbReference>
<keyword evidence="10" id="KW-0653">Protein transport</keyword>
<keyword evidence="13" id="KW-0906">Nuclear pore complex</keyword>
<evidence type="ECO:0000259" key="23">
    <source>
        <dbReference type="PROSITE" id="PS50196"/>
    </source>
</evidence>
<keyword evidence="14" id="KW-0472">Membrane</keyword>
<feature type="compositionally biased region" description="Polar residues" evidence="22">
    <location>
        <begin position="1233"/>
        <end position="1249"/>
    </location>
</feature>
<dbReference type="PROSITE" id="PS01358">
    <property type="entry name" value="ZF_RANBP2_1"/>
    <property type="match status" value="1"/>
</dbReference>
<dbReference type="InterPro" id="IPR001876">
    <property type="entry name" value="Znf_RanBP2"/>
</dbReference>
<evidence type="ECO:0000256" key="3">
    <source>
        <dbReference type="ARBA" id="ARBA00004567"/>
    </source>
</evidence>
<keyword evidence="9" id="KW-0862">Zinc</keyword>
<dbReference type="Pfam" id="PF00641">
    <property type="entry name" value="Zn_ribbon_RanBP"/>
    <property type="match status" value="1"/>
</dbReference>
<dbReference type="PANTHER" id="PTHR23138">
    <property type="entry name" value="RAN BINDING PROTEIN"/>
    <property type="match status" value="1"/>
</dbReference>
<keyword evidence="8" id="KW-0509">mRNA transport</keyword>
<comment type="cofactor">
    <cofactor evidence="1">
        <name>Zn(2+)</name>
        <dbReference type="ChEBI" id="CHEBI:29105"/>
    </cofactor>
</comment>
<dbReference type="GO" id="GO:0003677">
    <property type="term" value="F:DNA binding"/>
    <property type="evidence" value="ECO:0007669"/>
    <property type="project" value="UniProtKB-KW"/>
</dbReference>
<dbReference type="Gene3D" id="4.10.1060.10">
    <property type="entry name" value="Zinc finger, RanBP2-type"/>
    <property type="match status" value="1"/>
</dbReference>
<reference evidence="25" key="1">
    <citation type="journal article" date="2023" name="Mol. Biol. Evol.">
        <title>Third-Generation Sequencing Reveals the Adaptive Role of the Epigenome in Three Deep-Sea Polychaetes.</title>
        <authorList>
            <person name="Perez M."/>
            <person name="Aroh O."/>
            <person name="Sun Y."/>
            <person name="Lan Y."/>
            <person name="Juniper S.K."/>
            <person name="Young C.R."/>
            <person name="Angers B."/>
            <person name="Qian P.Y."/>
        </authorList>
    </citation>
    <scope>NUCLEOTIDE SEQUENCE</scope>
    <source>
        <strain evidence="25">R07B-5</strain>
    </source>
</reference>
<dbReference type="CDD" id="cd00835">
    <property type="entry name" value="RanBD_family"/>
    <property type="match status" value="1"/>
</dbReference>
<dbReference type="PROSITE" id="PS50196">
    <property type="entry name" value="RANBD1"/>
    <property type="match status" value="1"/>
</dbReference>
<dbReference type="GO" id="GO:0005737">
    <property type="term" value="C:cytoplasm"/>
    <property type="evidence" value="ECO:0007669"/>
    <property type="project" value="TreeGrafter"/>
</dbReference>
<feature type="coiled-coil region" evidence="21">
    <location>
        <begin position="648"/>
        <end position="675"/>
    </location>
</feature>
<keyword evidence="11" id="KW-0811">Translocation</keyword>
<evidence type="ECO:0000256" key="7">
    <source>
        <dbReference type="ARBA" id="ARBA00022771"/>
    </source>
</evidence>
<sequence>MAQLLAQELKKHPRDVALHMKLLRLYIDQGRFNEAYAHAVATERLKPYPESLEWYQCLVDVLQEYQQENRGDINGVFHEQLLGVLCNLTAVSLSKANIFDCMEVLHKLDETLQKVSEMQLSREAWRHFLEEIKAQFFYHAGTLLCKKAKQLRLSWREACDMAAACFAVSATVLPLDTQANWFRQVDDKSTYEHWARVGALRLSQVAHMLADMKKCRDSEWPRTLQAEIFTQEGQKRLFQLLFNTPHLQQNCDRSYLLNCSAFDDISMEIPSSDTLQLYNDRRCERRPDHRAPETLCQYDIEAFLCLTVHCAALRLAEYERSIPDEPGRPRLLPAAICDTLSLPQQQDWWQATYCLYSNSNSEDLGRLRLTVSSGLGVLRMRGQHGLDPRLGIHLARTFQQRWEDAIEAGSPDVHHRQSRALYYWRSVVDSLSDLDRQQKHGHRIQRPRTQLFPLTDSHPLSEAVLKECADEGRFLLGRIAMTEERIEEAINQFKLVNTPSANLDLGKAYRELAARVVRQPQLNDPNADGHLQQVALLTKARDVLYETFGNVARRNNQELYTGISDELELVEAKLNDLGVTMGTRPKLFVGRDESDLRRSPERATSFAPHSPVTPTSPATSERDDAPRHLGVTDTPQPTNTNNSYHETVFCLVNQLEESRKTIEKLKEKVERLEMRGTPTHHPPFPGYPGGSPMYYPGPYPPAPGYGALMPGIPPTPPFPMMQQSPAAVYQSPQFVPPASSGGAGDVYNGGVTTTRYNGEEFVTVEDTVDPPQPPADWSAYAPMAHMMTPRPPMPPMRPPIPGVGLFTPPGGYGLSNLPMPRPGFFARPGAAQPPPSHIPPEIATPPGGVLQQDTSCGPNRNRSARGVVPPRAPSQETPWAQQLNDYSVEFPPETQDLFVSSTPYLGHYQPPQQSANAPNTDAPQSQENDSMAEVRGHDATSYDEQDYEDEHVLYRNDSHDPEFTPIVQLPEEVELVTGEEDSTPLFSNRAKLYRFIDSQWKERGVGTIKILYNAMLGRTRVVMRRDQVHKGADAELLHLFFLLYRGQMLSCCTVLPGVCANHPVQPGATITYKDEEKKTLLWTALDFTDDDGPHMENFCCRFKTAETAAQFKEMYEQAKGLSGTSDAVAATNQSPGGVAKASDKSAEKPISLSALFGPKPGSWECDACLVRNSADMTVCLACMTPKPGSEVVSQEREKSPVAAISMSAGGGFKFAAAAQFGAVAFSSTPVKSNNETSSFHTPATFSFGTPSVSSSPAVVSGQSNGQTQGVTTGPNHPRL</sequence>
<dbReference type="SMART" id="SM00547">
    <property type="entry name" value="ZnF_RBZ"/>
    <property type="match status" value="1"/>
</dbReference>
<dbReference type="EMBL" id="JAODUO010000919">
    <property type="protein sequence ID" value="KAK2172912.1"/>
    <property type="molecule type" value="Genomic_DNA"/>
</dbReference>
<dbReference type="Gene3D" id="2.30.29.30">
    <property type="entry name" value="Pleckstrin-homology domain (PH domain)/Phosphotyrosine-binding domain (PTB)"/>
    <property type="match status" value="1"/>
</dbReference>
<keyword evidence="6" id="KW-0677">Repeat</keyword>
<evidence type="ECO:0000256" key="18">
    <source>
        <dbReference type="ARBA" id="ARBA00078197"/>
    </source>
</evidence>
<dbReference type="GO" id="GO:0015031">
    <property type="term" value="P:protein transport"/>
    <property type="evidence" value="ECO:0007669"/>
    <property type="project" value="UniProtKB-KW"/>
</dbReference>
<feature type="domain" description="RanBP2-type" evidence="24">
    <location>
        <begin position="1159"/>
        <end position="1188"/>
    </location>
</feature>
<dbReference type="InterPro" id="IPR000156">
    <property type="entry name" value="Ran_bind_dom"/>
</dbReference>
<feature type="compositionally biased region" description="Polar residues" evidence="22">
    <location>
        <begin position="633"/>
        <end position="642"/>
    </location>
</feature>
<evidence type="ECO:0000256" key="9">
    <source>
        <dbReference type="ARBA" id="ARBA00022833"/>
    </source>
</evidence>